<organism evidence="1 2">
    <name type="scientific">Dallia pectoralis</name>
    <name type="common">Alaska blackfish</name>
    <dbReference type="NCBI Taxonomy" id="75939"/>
    <lineage>
        <taxon>Eukaryota</taxon>
        <taxon>Metazoa</taxon>
        <taxon>Chordata</taxon>
        <taxon>Craniata</taxon>
        <taxon>Vertebrata</taxon>
        <taxon>Euteleostomi</taxon>
        <taxon>Actinopterygii</taxon>
        <taxon>Neopterygii</taxon>
        <taxon>Teleostei</taxon>
        <taxon>Protacanthopterygii</taxon>
        <taxon>Esociformes</taxon>
        <taxon>Umbridae</taxon>
        <taxon>Dallia</taxon>
    </lineage>
</organism>
<proteinExistence type="predicted"/>
<dbReference type="Proteomes" id="UP001157502">
    <property type="component" value="Chromosome 4"/>
</dbReference>
<name>A0ACC2HA68_DALPE</name>
<keyword evidence="2" id="KW-1185">Reference proteome</keyword>
<comment type="caution">
    <text evidence="1">The sequence shown here is derived from an EMBL/GenBank/DDBJ whole genome shotgun (WGS) entry which is preliminary data.</text>
</comment>
<sequence>MYKLAEYEKLQAIVAAKRLESAHILQKVNIVKDQQAVINEKLQTEYRAIEEVTQFLKENSTKTAGYIVEVVPEQILYLDCVYPELKASLTQEFHSLSERYQYLLQNILDRLQGPDRLSGWSANDHLRFQMTVSQYRRDGPQRNRALYMDMQQRLFPHRSREELMNYERSLDWHHFTQVQLHVLSQSWQRDRADLQLKALATLEEARQAHDEELALHTDRQHQQNLCTRLRDKRNQQNIILKLQQWRVHQEEVARLEAAVAARQHDEEEDRLRREQERDLAMRSLQKEKVKQYYDEKRRRREELDRRDQQRLTELRRLMAEQAERDKERVQFRKEVLLQRREEREATELRRLKEDEERQSRLEALRNQVAVLAEPDPDRMMGCTEAWKGRLAQPNREEFQLLRPLYQLNTYTDSQIVSDPRLRIEQALREAGLHNTLYAKEVLSGVQPPRPPRRDTDSTGFKSLTKTI</sequence>
<protein>
    <submittedName>
        <fullName evidence="1">Uncharacterized protein</fullName>
    </submittedName>
</protein>
<accession>A0ACC2HA68</accession>
<reference evidence="1" key="1">
    <citation type="submission" date="2021-05" db="EMBL/GenBank/DDBJ databases">
        <authorList>
            <person name="Pan Q."/>
            <person name="Jouanno E."/>
            <person name="Zahm M."/>
            <person name="Klopp C."/>
            <person name="Cabau C."/>
            <person name="Louis A."/>
            <person name="Berthelot C."/>
            <person name="Parey E."/>
            <person name="Roest Crollius H."/>
            <person name="Montfort J."/>
            <person name="Robinson-Rechavi M."/>
            <person name="Bouchez O."/>
            <person name="Lampietro C."/>
            <person name="Lopez Roques C."/>
            <person name="Donnadieu C."/>
            <person name="Postlethwait J."/>
            <person name="Bobe J."/>
            <person name="Dillon D."/>
            <person name="Chandos A."/>
            <person name="von Hippel F."/>
            <person name="Guiguen Y."/>
        </authorList>
    </citation>
    <scope>NUCLEOTIDE SEQUENCE</scope>
    <source>
        <strain evidence="1">YG-Jan2019</strain>
    </source>
</reference>
<evidence type="ECO:0000313" key="1">
    <source>
        <dbReference type="EMBL" id="KAJ8012827.1"/>
    </source>
</evidence>
<gene>
    <name evidence="1" type="ORF">DPEC_G00046920</name>
</gene>
<evidence type="ECO:0000313" key="2">
    <source>
        <dbReference type="Proteomes" id="UP001157502"/>
    </source>
</evidence>
<dbReference type="EMBL" id="CM055731">
    <property type="protein sequence ID" value="KAJ8012827.1"/>
    <property type="molecule type" value="Genomic_DNA"/>
</dbReference>